<dbReference type="Pfam" id="PF26215">
    <property type="entry name" value="HTH_animal"/>
    <property type="match status" value="1"/>
</dbReference>
<evidence type="ECO:0000256" key="1">
    <source>
        <dbReference type="SAM" id="MobiDB-lite"/>
    </source>
</evidence>
<reference evidence="3 4" key="1">
    <citation type="journal article" date="2023" name="Insect Mol. Biol.">
        <title>Genome sequencing provides insights into the evolution of gene families encoding plant cell wall-degrading enzymes in longhorned beetles.</title>
        <authorList>
            <person name="Shin N.R."/>
            <person name="Okamura Y."/>
            <person name="Kirsch R."/>
            <person name="Pauchet Y."/>
        </authorList>
    </citation>
    <scope>NUCLEOTIDE SEQUENCE [LARGE SCALE GENOMIC DNA]</scope>
    <source>
        <strain evidence="3">EAD_L_NR</strain>
    </source>
</reference>
<feature type="region of interest" description="Disordered" evidence="1">
    <location>
        <begin position="222"/>
        <end position="244"/>
    </location>
</feature>
<dbReference type="AlphaFoldDB" id="A0AAV8WBA5"/>
<evidence type="ECO:0000313" key="3">
    <source>
        <dbReference type="EMBL" id="KAJ8923888.1"/>
    </source>
</evidence>
<dbReference type="PANTHER" id="PTHR21301">
    <property type="entry name" value="REVERSE TRANSCRIPTASE"/>
    <property type="match status" value="1"/>
</dbReference>
<gene>
    <name evidence="3" type="ORF">NQ315_006664</name>
</gene>
<evidence type="ECO:0000259" key="2">
    <source>
        <dbReference type="Pfam" id="PF26215"/>
    </source>
</evidence>
<dbReference type="Proteomes" id="UP001159042">
    <property type="component" value="Unassembled WGS sequence"/>
</dbReference>
<dbReference type="InterPro" id="IPR058912">
    <property type="entry name" value="HTH_animal"/>
</dbReference>
<comment type="caution">
    <text evidence="3">The sequence shown here is derived from an EMBL/GenBank/DDBJ whole genome shotgun (WGS) entry which is preliminary data.</text>
</comment>
<evidence type="ECO:0000313" key="4">
    <source>
        <dbReference type="Proteomes" id="UP001159042"/>
    </source>
</evidence>
<proteinExistence type="predicted"/>
<sequence>MDYRKFSAPIQSEAYIKDLGHFIEKIKNLGVALNDILINFEVVSLFTMVPVNETINYLKDSSRRTGEAVSALSYNDILQMERGLLRIDRVAMGSPLSLVVVNYFIEKFEQALDKLPTKPKCWFRIQFNTEVEEDGKLPFRDGLVSRKADGTLGQTVYRKPTHTDRYLNKDSNHHPRQKRGIIKTLVERVRRICDLEDIEKELKHLEEAFVTNGYSNQEIKRAVRPNRHRGGDSHEKNAEQSGFA</sequence>
<organism evidence="3 4">
    <name type="scientific">Exocentrus adspersus</name>
    <dbReference type="NCBI Taxonomy" id="1586481"/>
    <lineage>
        <taxon>Eukaryota</taxon>
        <taxon>Metazoa</taxon>
        <taxon>Ecdysozoa</taxon>
        <taxon>Arthropoda</taxon>
        <taxon>Hexapoda</taxon>
        <taxon>Insecta</taxon>
        <taxon>Pterygota</taxon>
        <taxon>Neoptera</taxon>
        <taxon>Endopterygota</taxon>
        <taxon>Coleoptera</taxon>
        <taxon>Polyphaga</taxon>
        <taxon>Cucujiformia</taxon>
        <taxon>Chrysomeloidea</taxon>
        <taxon>Cerambycidae</taxon>
        <taxon>Lamiinae</taxon>
        <taxon>Acanthocinini</taxon>
        <taxon>Exocentrus</taxon>
    </lineage>
</organism>
<accession>A0AAV8WBA5</accession>
<protein>
    <recommendedName>
        <fullName evidence="2">Helix-turn-helix domain-containing protein</fullName>
    </recommendedName>
</protein>
<dbReference type="EMBL" id="JANEYG010000003">
    <property type="protein sequence ID" value="KAJ8923888.1"/>
    <property type="molecule type" value="Genomic_DNA"/>
</dbReference>
<feature type="domain" description="Helix-turn-helix" evidence="2">
    <location>
        <begin position="165"/>
        <end position="223"/>
    </location>
</feature>
<dbReference type="PANTHER" id="PTHR21301:SF11">
    <property type="entry name" value="GIY-YIG DOMAIN-CONTAINING PROTEIN"/>
    <property type="match status" value="1"/>
</dbReference>
<name>A0AAV8WBA5_9CUCU</name>
<keyword evidence="4" id="KW-1185">Reference proteome</keyword>
<feature type="compositionally biased region" description="Basic and acidic residues" evidence="1">
    <location>
        <begin position="229"/>
        <end position="238"/>
    </location>
</feature>